<keyword evidence="16 18" id="KW-0472">Membrane</keyword>
<keyword evidence="9 18" id="KW-0256">Endoplasmic reticulum</keyword>
<dbReference type="PRINTS" id="PR00363">
    <property type="entry name" value="CYTOCHROMEB5"/>
</dbReference>
<feature type="binding site" evidence="19">
    <location>
        <position position="334"/>
    </location>
    <ligand>
        <name>Zn(2+)</name>
        <dbReference type="ChEBI" id="CHEBI:29105"/>
        <label>1</label>
    </ligand>
</feature>
<dbReference type="InterPro" id="IPR018506">
    <property type="entry name" value="Cyt_B5_heme-BS"/>
</dbReference>
<dbReference type="PANTHER" id="PTHR12863:SF1">
    <property type="entry name" value="FATTY ACID 2-HYDROXYLASE"/>
    <property type="match status" value="1"/>
</dbReference>
<evidence type="ECO:0000256" key="9">
    <source>
        <dbReference type="ARBA" id="ARBA00022824"/>
    </source>
</evidence>
<evidence type="ECO:0000256" key="5">
    <source>
        <dbReference type="ARBA" id="ARBA00022516"/>
    </source>
</evidence>
<dbReference type="SMART" id="SM01117">
    <property type="entry name" value="Cyt-b5"/>
    <property type="match status" value="1"/>
</dbReference>
<evidence type="ECO:0000256" key="17">
    <source>
        <dbReference type="ARBA" id="ARBA00023160"/>
    </source>
</evidence>
<dbReference type="PIRSF" id="PIRSF005149">
    <property type="entry name" value="IPC-B_HD"/>
    <property type="match status" value="1"/>
</dbReference>
<dbReference type="PANTHER" id="PTHR12863">
    <property type="entry name" value="FATTY ACID HYDROXYLASE"/>
    <property type="match status" value="1"/>
</dbReference>
<dbReference type="GO" id="GO:0006633">
    <property type="term" value="P:fatty acid biosynthetic process"/>
    <property type="evidence" value="ECO:0007669"/>
    <property type="project" value="UniProtKB-KW"/>
</dbReference>
<feature type="binding site" description="axial binding residue" evidence="20">
    <location>
        <position position="69"/>
    </location>
    <ligand>
        <name>heme</name>
        <dbReference type="ChEBI" id="CHEBI:30413"/>
    </ligand>
    <ligandPart>
        <name>Fe</name>
        <dbReference type="ChEBI" id="CHEBI:18248"/>
    </ligandPart>
</feature>
<keyword evidence="6 20" id="KW-0349">Heme</keyword>
<feature type="binding site" evidence="19">
    <location>
        <position position="257"/>
    </location>
    <ligand>
        <name>Zn(2+)</name>
        <dbReference type="ChEBI" id="CHEBI:29105"/>
        <label>1</label>
    </ligand>
</feature>
<comment type="similarity">
    <text evidence="4 18">Belongs to the sterol desaturase family. SCS7 subfamily.</text>
</comment>
<keyword evidence="11 19" id="KW-0862">Zinc</keyword>
<keyword evidence="14 18" id="KW-0408">Iron</keyword>
<dbReference type="PROSITE" id="PS00191">
    <property type="entry name" value="CYTOCHROME_B5_1"/>
    <property type="match status" value="1"/>
</dbReference>
<dbReference type="GO" id="GO:0005789">
    <property type="term" value="C:endoplasmic reticulum membrane"/>
    <property type="evidence" value="ECO:0007669"/>
    <property type="project" value="UniProtKB-SubCell"/>
</dbReference>
<evidence type="ECO:0000256" key="11">
    <source>
        <dbReference type="ARBA" id="ARBA00022833"/>
    </source>
</evidence>
<dbReference type="FunCoup" id="A0A448YER4">
    <property type="interactions" value="242"/>
</dbReference>
<feature type="binding site" evidence="19">
    <location>
        <position position="338"/>
    </location>
    <ligand>
        <name>Zn(2+)</name>
        <dbReference type="ChEBI" id="CHEBI:29105"/>
        <label>1</label>
    </ligand>
</feature>
<evidence type="ECO:0000256" key="2">
    <source>
        <dbReference type="ARBA" id="ARBA00004991"/>
    </source>
</evidence>
<comment type="subcellular location">
    <subcellularLocation>
        <location evidence="1">Endoplasmic reticulum membrane</location>
        <topology evidence="1">Multi-pass membrane protein</topology>
    </subcellularLocation>
</comment>
<dbReference type="InterPro" id="IPR001199">
    <property type="entry name" value="Cyt_B5-like_heme/steroid-bd"/>
</dbReference>
<comment type="pathway">
    <text evidence="3">Lipid metabolism.</text>
</comment>
<evidence type="ECO:0000256" key="15">
    <source>
        <dbReference type="ARBA" id="ARBA00023098"/>
    </source>
</evidence>
<keyword evidence="24" id="KW-1185">Reference proteome</keyword>
<feature type="binding site" evidence="19">
    <location>
        <position position="276"/>
    </location>
    <ligand>
        <name>Zn(2+)</name>
        <dbReference type="ChEBI" id="CHEBI:29105"/>
        <label>1</label>
    </ligand>
</feature>
<dbReference type="EC" id="1.-.-.-" evidence="18"/>
<name>A0A448YER4_BRENA</name>
<comment type="cofactor">
    <cofactor evidence="20">
        <name>Fe cation</name>
        <dbReference type="ChEBI" id="CHEBI:24875"/>
    </cofactor>
</comment>
<organism evidence="23 24">
    <name type="scientific">Brettanomyces naardenensis</name>
    <name type="common">Yeast</name>
    <dbReference type="NCBI Taxonomy" id="13370"/>
    <lineage>
        <taxon>Eukaryota</taxon>
        <taxon>Fungi</taxon>
        <taxon>Dikarya</taxon>
        <taxon>Ascomycota</taxon>
        <taxon>Saccharomycotina</taxon>
        <taxon>Pichiomycetes</taxon>
        <taxon>Pichiales</taxon>
        <taxon>Pichiaceae</taxon>
        <taxon>Brettanomyces</taxon>
    </lineage>
</organism>
<evidence type="ECO:0000256" key="16">
    <source>
        <dbReference type="ARBA" id="ARBA00023136"/>
    </source>
</evidence>
<dbReference type="Pfam" id="PF04116">
    <property type="entry name" value="FA_hydroxylase"/>
    <property type="match status" value="1"/>
</dbReference>
<feature type="domain" description="Cytochrome b5 heme-binding" evidence="22">
    <location>
        <begin position="6"/>
        <end position="87"/>
    </location>
</feature>
<evidence type="ECO:0000256" key="20">
    <source>
        <dbReference type="PIRSR" id="PIRSR005149-50"/>
    </source>
</evidence>
<dbReference type="STRING" id="13370.A0A448YER4"/>
<accession>A0A448YER4</accession>
<dbReference type="Gene3D" id="3.10.120.10">
    <property type="entry name" value="Cytochrome b5-like heme/steroid binding domain"/>
    <property type="match status" value="1"/>
</dbReference>
<evidence type="ECO:0000256" key="19">
    <source>
        <dbReference type="PIRSR" id="PIRSR005149-1"/>
    </source>
</evidence>
<dbReference type="EMBL" id="CAACVR010000001">
    <property type="protein sequence ID" value="VEU19414.1"/>
    <property type="molecule type" value="Genomic_DNA"/>
</dbReference>
<proteinExistence type="inferred from homology"/>
<dbReference type="GO" id="GO:0005506">
    <property type="term" value="F:iron ion binding"/>
    <property type="evidence" value="ECO:0007669"/>
    <property type="project" value="UniProtKB-UniRule"/>
</dbReference>
<evidence type="ECO:0000256" key="18">
    <source>
        <dbReference type="PIRNR" id="PIRNR005149"/>
    </source>
</evidence>
<feature type="binding site" evidence="19">
    <location>
        <position position="356"/>
    </location>
    <ligand>
        <name>Zn(2+)</name>
        <dbReference type="ChEBI" id="CHEBI:29105"/>
        <label>1</label>
    </ligand>
</feature>
<feature type="binding site" evidence="19">
    <location>
        <position position="353"/>
    </location>
    <ligand>
        <name>Zn(2+)</name>
        <dbReference type="ChEBI" id="CHEBI:29105"/>
        <label>1</label>
    </ligand>
</feature>
<protein>
    <recommendedName>
        <fullName evidence="18">Ceramide very long chain fatty acid hydroxylase</fullName>
        <ecNumber evidence="18">1.-.-.-</ecNumber>
    </recommendedName>
</protein>
<evidence type="ECO:0000256" key="3">
    <source>
        <dbReference type="ARBA" id="ARBA00005189"/>
    </source>
</evidence>
<keyword evidence="17 18" id="KW-0275">Fatty acid biosynthesis</keyword>
<evidence type="ECO:0000256" key="14">
    <source>
        <dbReference type="ARBA" id="ARBA00023004"/>
    </source>
</evidence>
<feature type="transmembrane region" description="Helical" evidence="21">
    <location>
        <begin position="206"/>
        <end position="225"/>
    </location>
</feature>
<dbReference type="GO" id="GO:0020037">
    <property type="term" value="F:heme binding"/>
    <property type="evidence" value="ECO:0007669"/>
    <property type="project" value="InterPro"/>
</dbReference>
<evidence type="ECO:0000256" key="6">
    <source>
        <dbReference type="ARBA" id="ARBA00022617"/>
    </source>
</evidence>
<dbReference type="OrthoDB" id="2204368at2759"/>
<dbReference type="Proteomes" id="UP000290900">
    <property type="component" value="Unassembled WGS sequence"/>
</dbReference>
<feature type="binding site" evidence="19">
    <location>
        <position position="252"/>
    </location>
    <ligand>
        <name>Zn(2+)</name>
        <dbReference type="ChEBI" id="CHEBI:29105"/>
        <label>1</label>
    </ligand>
</feature>
<evidence type="ECO:0000313" key="23">
    <source>
        <dbReference type="EMBL" id="VEU19414.1"/>
    </source>
</evidence>
<dbReference type="InParanoid" id="A0A448YER4"/>
<feature type="binding site" evidence="19">
    <location>
        <position position="279"/>
    </location>
    <ligand>
        <name>Zn(2+)</name>
        <dbReference type="ChEBI" id="CHEBI:29105"/>
        <label>1</label>
    </ligand>
</feature>
<feature type="binding site" evidence="19">
    <location>
        <position position="357"/>
    </location>
    <ligand>
        <name>Zn(2+)</name>
        <dbReference type="ChEBI" id="CHEBI:29105"/>
        <label>1</label>
    </ligand>
</feature>
<feature type="transmembrane region" description="Helical" evidence="21">
    <location>
        <begin position="313"/>
        <end position="332"/>
    </location>
</feature>
<keyword evidence="7 21" id="KW-0812">Transmembrane</keyword>
<feature type="binding site" evidence="19">
    <location>
        <position position="280"/>
    </location>
    <ligand>
        <name>Zn(2+)</name>
        <dbReference type="ChEBI" id="CHEBI:29105"/>
        <label>1</label>
    </ligand>
</feature>
<sequence length="390" mass="45166">MGSGKFPLISKKQLASHNTVDSAWVSLYNRKIYDITEFLDEHPGGPEIIMEHAGKDITKILADPDSHVHSESAYEMLDDGMLIGYLATDEEERELLSKHEGMEVTFDALDAERYDRIPAGADGMRTVDLTDFGEIPDDLLHLKTDASADYKKYKFLDLDKPLIRQVLFAHWTKEFYLDQIHRPRHYGKGSAQLFGNFLEPLSLTPWWVIPILWLPPNMYIFYLGYTHLNPFVFFSMWTIGLFAWTLIEYCLHRFLFHLDTYLPSNQLAFTIHFLMHGVHHYLPMDGMRLVMPPALFLLLATPIYKLVFAIFPYYIACAAFAGGHLGYIIYDLTHYAIHHAKLPAIYSNIKTSHLEHHYKNYKLAFGVTSTFWDRVFGTLCKPKDVYQKRA</sequence>
<evidence type="ECO:0000256" key="21">
    <source>
        <dbReference type="SAM" id="Phobius"/>
    </source>
</evidence>
<evidence type="ECO:0000313" key="24">
    <source>
        <dbReference type="Proteomes" id="UP000290900"/>
    </source>
</evidence>
<dbReference type="PROSITE" id="PS50255">
    <property type="entry name" value="CYTOCHROME_B5_2"/>
    <property type="match status" value="1"/>
</dbReference>
<comment type="pathway">
    <text evidence="2">Sphingolipid metabolism.</text>
</comment>
<keyword evidence="12 21" id="KW-1133">Transmembrane helix</keyword>
<dbReference type="InterPro" id="IPR036400">
    <property type="entry name" value="Cyt_B5-like_heme/steroid_sf"/>
</dbReference>
<comment type="function">
    <text evidence="18">Ceramide hydroxylase involved in the hydroxylation of sphingolipid-associated very long chain fatty acids. Postulated to hydroxylate the very long chain fatty acid of dihydroceramides and phytoceramides at C-2.</text>
</comment>
<evidence type="ECO:0000256" key="4">
    <source>
        <dbReference type="ARBA" id="ARBA00005747"/>
    </source>
</evidence>
<evidence type="ECO:0000259" key="22">
    <source>
        <dbReference type="PROSITE" id="PS50255"/>
    </source>
</evidence>
<evidence type="ECO:0000256" key="1">
    <source>
        <dbReference type="ARBA" id="ARBA00004477"/>
    </source>
</evidence>
<feature type="binding site" description="axial binding residue" evidence="20">
    <location>
        <position position="42"/>
    </location>
    <ligand>
        <name>heme</name>
        <dbReference type="ChEBI" id="CHEBI:30413"/>
    </ligand>
    <ligandPart>
        <name>Fe</name>
        <dbReference type="ChEBI" id="CHEBI:18248"/>
    </ligandPart>
</feature>
<keyword evidence="8 18" id="KW-0479">Metal-binding</keyword>
<evidence type="ECO:0000256" key="13">
    <source>
        <dbReference type="ARBA" id="ARBA00023002"/>
    </source>
</evidence>
<dbReference type="AlphaFoldDB" id="A0A448YER4"/>
<dbReference type="SUPFAM" id="SSF55856">
    <property type="entry name" value="Cytochrome b5-like heme/steroid binding domain"/>
    <property type="match status" value="1"/>
</dbReference>
<evidence type="ECO:0000256" key="10">
    <source>
        <dbReference type="ARBA" id="ARBA00022832"/>
    </source>
</evidence>
<evidence type="ECO:0000256" key="7">
    <source>
        <dbReference type="ARBA" id="ARBA00022692"/>
    </source>
</evidence>
<keyword evidence="13 18" id="KW-0560">Oxidoreductase</keyword>
<keyword evidence="15 18" id="KW-0443">Lipid metabolism</keyword>
<reference evidence="23 24" key="1">
    <citation type="submission" date="2018-12" db="EMBL/GenBank/DDBJ databases">
        <authorList>
            <person name="Tiukova I."/>
            <person name="Dainat J."/>
        </authorList>
    </citation>
    <scope>NUCLEOTIDE SEQUENCE [LARGE SCALE GENOMIC DNA]</scope>
</reference>
<dbReference type="InterPro" id="IPR006694">
    <property type="entry name" value="Fatty_acid_hydroxylase"/>
</dbReference>
<evidence type="ECO:0000256" key="8">
    <source>
        <dbReference type="ARBA" id="ARBA00022723"/>
    </source>
</evidence>
<keyword evidence="5 18" id="KW-0444">Lipid biosynthesis</keyword>
<comment type="cofactor">
    <cofactor evidence="18 19">
        <name>Zn(2+)</name>
        <dbReference type="ChEBI" id="CHEBI:29105"/>
    </cofactor>
    <text evidence="18 19">Binds 2 Zn(2+) ions per subunit that likely form a catalytic dimetal center.</text>
</comment>
<dbReference type="Pfam" id="PF00173">
    <property type="entry name" value="Cyt-b5"/>
    <property type="match status" value="1"/>
</dbReference>
<gene>
    <name evidence="23" type="ORF">BRENAR_LOCUS151</name>
</gene>
<keyword evidence="10 18" id="KW-0276">Fatty acid metabolism</keyword>
<dbReference type="GO" id="GO:0080132">
    <property type="term" value="F:fatty acid 2-hydroxylase activity"/>
    <property type="evidence" value="ECO:0007669"/>
    <property type="project" value="InterPro"/>
</dbReference>
<evidence type="ECO:0000256" key="12">
    <source>
        <dbReference type="ARBA" id="ARBA00022989"/>
    </source>
</evidence>
<dbReference type="InterPro" id="IPR014430">
    <property type="entry name" value="Scs7"/>
</dbReference>
<feature type="transmembrane region" description="Helical" evidence="21">
    <location>
        <begin position="231"/>
        <end position="251"/>
    </location>
</feature>